<feature type="transmembrane region" description="Helical" evidence="14">
    <location>
        <begin position="756"/>
        <end position="772"/>
    </location>
</feature>
<keyword evidence="10 14" id="KW-0472">Membrane</keyword>
<dbReference type="EC" id="2.-.-.-" evidence="14"/>
<dbReference type="STRING" id="1330018.A0A167RGY7"/>
<dbReference type="GO" id="GO:0006506">
    <property type="term" value="P:GPI anchor biosynthetic process"/>
    <property type="evidence" value="ECO:0007669"/>
    <property type="project" value="UniProtKB-UniPathway"/>
</dbReference>
<dbReference type="EMBL" id="KV417268">
    <property type="protein sequence ID" value="KZP00896.1"/>
    <property type="molecule type" value="Genomic_DNA"/>
</dbReference>
<dbReference type="Pfam" id="PF04987">
    <property type="entry name" value="PigN"/>
    <property type="match status" value="1"/>
</dbReference>
<proteinExistence type="inferred from homology"/>
<dbReference type="FunFam" id="3.40.720.10:FF:000015">
    <property type="entry name" value="GPI ethanolamine phosphate transferase 1"/>
    <property type="match status" value="1"/>
</dbReference>
<feature type="transmembrane region" description="Helical" evidence="14">
    <location>
        <begin position="625"/>
        <end position="643"/>
    </location>
</feature>
<evidence type="ECO:0000256" key="13">
    <source>
        <dbReference type="ARBA" id="ARBA00024850"/>
    </source>
</evidence>
<organism evidence="17 18">
    <name type="scientific">Calocera viscosa (strain TUFC12733)</name>
    <dbReference type="NCBI Taxonomy" id="1330018"/>
    <lineage>
        <taxon>Eukaryota</taxon>
        <taxon>Fungi</taxon>
        <taxon>Dikarya</taxon>
        <taxon>Basidiomycota</taxon>
        <taxon>Agaricomycotina</taxon>
        <taxon>Dacrymycetes</taxon>
        <taxon>Dacrymycetales</taxon>
        <taxon>Dacrymycetaceae</taxon>
        <taxon>Calocera</taxon>
    </lineage>
</organism>
<dbReference type="InterPro" id="IPR007070">
    <property type="entry name" value="GPI_EtnP_transferase_1"/>
</dbReference>
<dbReference type="InterPro" id="IPR002591">
    <property type="entry name" value="Phosphodiest/P_Trfase"/>
</dbReference>
<protein>
    <recommendedName>
        <fullName evidence="4 14">GPI ethanolamine phosphate transferase 1</fullName>
        <ecNumber evidence="14">2.-.-.-</ecNumber>
    </recommendedName>
</protein>
<dbReference type="CDD" id="cd16020">
    <property type="entry name" value="GPI_EPT_1"/>
    <property type="match status" value="1"/>
</dbReference>
<comment type="pathway">
    <text evidence="2 14">Glycolipid biosynthesis; glycosylphosphatidylinositol-anchor biosynthesis.</text>
</comment>
<evidence type="ECO:0000256" key="15">
    <source>
        <dbReference type="SAM" id="MobiDB-lite"/>
    </source>
</evidence>
<evidence type="ECO:0000256" key="4">
    <source>
        <dbReference type="ARBA" id="ARBA00020831"/>
    </source>
</evidence>
<evidence type="ECO:0000256" key="14">
    <source>
        <dbReference type="RuleBase" id="RU367138"/>
    </source>
</evidence>
<dbReference type="UniPathway" id="UPA00196"/>
<dbReference type="Pfam" id="PF01663">
    <property type="entry name" value="Phosphodiest"/>
    <property type="match status" value="1"/>
</dbReference>
<dbReference type="Proteomes" id="UP000076738">
    <property type="component" value="Unassembled WGS sequence"/>
</dbReference>
<feature type="transmembrane region" description="Helical" evidence="14">
    <location>
        <begin position="540"/>
        <end position="556"/>
    </location>
</feature>
<dbReference type="SUPFAM" id="SSF53649">
    <property type="entry name" value="Alkaline phosphatase-like"/>
    <property type="match status" value="1"/>
</dbReference>
<dbReference type="InterPro" id="IPR017850">
    <property type="entry name" value="Alkaline_phosphatase_core_sf"/>
</dbReference>
<keyword evidence="8 14" id="KW-0256">Endoplasmic reticulum</keyword>
<feature type="transmembrane region" description="Helical" evidence="14">
    <location>
        <begin position="595"/>
        <end position="619"/>
    </location>
</feature>
<dbReference type="Gene3D" id="3.40.720.10">
    <property type="entry name" value="Alkaline Phosphatase, subunit A"/>
    <property type="match status" value="1"/>
</dbReference>
<feature type="transmembrane region" description="Helical" evidence="14">
    <location>
        <begin position="562"/>
        <end position="583"/>
    </location>
</feature>
<reference evidence="17 18" key="1">
    <citation type="journal article" date="2016" name="Mol. Biol. Evol.">
        <title>Comparative Genomics of Early-Diverging Mushroom-Forming Fungi Provides Insights into the Origins of Lignocellulose Decay Capabilities.</title>
        <authorList>
            <person name="Nagy L.G."/>
            <person name="Riley R."/>
            <person name="Tritt A."/>
            <person name="Adam C."/>
            <person name="Daum C."/>
            <person name="Floudas D."/>
            <person name="Sun H."/>
            <person name="Yadav J.S."/>
            <person name="Pangilinan J."/>
            <person name="Larsson K.H."/>
            <person name="Matsuura K."/>
            <person name="Barry K."/>
            <person name="Labutti K."/>
            <person name="Kuo R."/>
            <person name="Ohm R.A."/>
            <person name="Bhattacharya S.S."/>
            <person name="Shirouzu T."/>
            <person name="Yoshinaga Y."/>
            <person name="Martin F.M."/>
            <person name="Grigoriev I.V."/>
            <person name="Hibbett D.S."/>
        </authorList>
    </citation>
    <scope>NUCLEOTIDE SEQUENCE [LARGE SCALE GENOMIC DNA]</scope>
    <source>
        <strain evidence="17 18">TUFC12733</strain>
    </source>
</reference>
<keyword evidence="5 14" id="KW-0337">GPI-anchor biosynthesis</keyword>
<dbReference type="InterPro" id="IPR037671">
    <property type="entry name" value="PIGN_N"/>
</dbReference>
<feature type="transmembrane region" description="Helical" evidence="14">
    <location>
        <begin position="853"/>
        <end position="874"/>
    </location>
</feature>
<accession>A0A167RGY7</accession>
<feature type="region of interest" description="Disordered" evidence="15">
    <location>
        <begin position="1"/>
        <end position="29"/>
    </location>
</feature>
<feature type="compositionally biased region" description="Low complexity" evidence="15">
    <location>
        <begin position="1"/>
        <end position="22"/>
    </location>
</feature>
<evidence type="ECO:0000313" key="18">
    <source>
        <dbReference type="Proteomes" id="UP000076738"/>
    </source>
</evidence>
<evidence type="ECO:0000256" key="11">
    <source>
        <dbReference type="ARBA" id="ARBA00023180"/>
    </source>
</evidence>
<keyword evidence="11" id="KW-0325">Glycoprotein</keyword>
<sequence length="1011" mass="110010">MSGLRPTSTVARARSTAAAATPRAPPSGSPSAVRLLLLGLLFHLAYIPTVFDCYFTSPVVHGMPPHSLPPSIPPPADRLVLIVADGLRADSLFTLSPFPLVPSSPAIPAPHLRQTAATRGAFGISHTRVPTESRPGHVALLGGMYEDPSAVTTGWTANPVNFDSVLNQSSAAFAFGSPDILPIFTRGEEGESENENSRIHTWMYDESEEDFTRDATALDVWVLDRLQELLRNATTDEQLSAQLRGGKVVFFLHLLGLDTTGHSYRPHSKEYMRNLQIVDGLVAQAEQLLTAFYANDTRTAYIFTSDHGMSNIGSHGDGHPDNTRTPLIAWGAGVRGPLPDPEGKSHDTVSEPWGKPLTGLVRRDMEQADVAALMATLLGAQWPVNGVGVLPECRDAERVGWLDFGEGEEGERGKAAACVTNARVVLEQYRVKHVELKKNHTALYTPFPELSSSDLPGSDQLSAIDALYASGAYHSTRLSSAALIASSLRGLRYLQTYDQLFLRIVVTFGYVGWSAMSALQVLRMLVFPHAAVLRETAPDLATEIVAILLAALLVIQQSPWTYWVYVAFAIFFWRNVLFDLPVLGEAWARLAAGRGEAAVVGGLLLRAGCASAAVAAMVAGYTNRHVWSLGFGVIGVLWPLSATSSQWWKTPRSRLLVLAWLGACAVDAAFGLLPVEKHEDLPVLMFTGLAYVLIGLAALAALYRDPQAWAFDMSDSYPLVAVVALQTSLIAVATYATYGAVTSLQAREGLPAQFQMLGWTALLLSSASPFLLPTSDVRPTSRLLTYFLAFCPAFLILSISWEGLFYLAYSLTLYLWIEMEFALAPELSVPAPPTQGQLKDGRDGMRVLRADDIRIALFFLFFVNVAFFGTGNVASLSNFYLEPVYRLVPVFKPFLMAVLLLHKVFLPYTIFAACLATLNKRLHLPPFSIYLVALPLTDGMTLAMFYNVRDEGSWLEIGQTLSHFVITSLLLVWNAGICVVGEWLMSGTADAKGTAKKAVATTSSVQSKKIE</sequence>
<keyword evidence="18" id="KW-1185">Reference proteome</keyword>
<dbReference type="OrthoDB" id="2748310at2759"/>
<comment type="function">
    <text evidence="13 14">Ethanolamine phosphate transferase involved in glycosylphosphatidylinositol-anchor biosynthesis. Transfers ethanolamine phosphate to the first alpha-1,4-linked mannose of the glycosylphosphatidylinositol precursor of GPI-anchor.</text>
</comment>
<feature type="transmembrane region" description="Helical" evidence="14">
    <location>
        <begin position="960"/>
        <end position="984"/>
    </location>
</feature>
<evidence type="ECO:0000256" key="12">
    <source>
        <dbReference type="ARBA" id="ARBA00023316"/>
    </source>
</evidence>
<dbReference type="GO" id="GO:0005789">
    <property type="term" value="C:endoplasmic reticulum membrane"/>
    <property type="evidence" value="ECO:0007669"/>
    <property type="project" value="UniProtKB-SubCell"/>
</dbReference>
<keyword evidence="9 14" id="KW-1133">Transmembrane helix</keyword>
<keyword evidence="6 14" id="KW-0808">Transferase</keyword>
<feature type="transmembrane region" description="Helical" evidence="14">
    <location>
        <begin position="784"/>
        <end position="807"/>
    </location>
</feature>
<evidence type="ECO:0000256" key="5">
    <source>
        <dbReference type="ARBA" id="ARBA00022502"/>
    </source>
</evidence>
<feature type="transmembrane region" description="Helical" evidence="14">
    <location>
        <begin position="681"/>
        <end position="704"/>
    </location>
</feature>
<dbReference type="PANTHER" id="PTHR12250:SF0">
    <property type="entry name" value="GPI ETHANOLAMINE PHOSPHATE TRANSFERASE 1"/>
    <property type="match status" value="1"/>
</dbReference>
<feature type="transmembrane region" description="Helical" evidence="14">
    <location>
        <begin position="655"/>
        <end position="675"/>
    </location>
</feature>
<evidence type="ECO:0000313" key="17">
    <source>
        <dbReference type="EMBL" id="KZP00896.1"/>
    </source>
</evidence>
<feature type="transmembrane region" description="Helical" evidence="14">
    <location>
        <begin position="716"/>
        <end position="736"/>
    </location>
</feature>
<dbReference type="PANTHER" id="PTHR12250">
    <property type="entry name" value="PHOSPHATIDYLINOSITOL GLYCAN, CLASS N"/>
    <property type="match status" value="1"/>
</dbReference>
<evidence type="ECO:0000256" key="10">
    <source>
        <dbReference type="ARBA" id="ARBA00023136"/>
    </source>
</evidence>
<feature type="transmembrane region" description="Helical" evidence="14">
    <location>
        <begin position="894"/>
        <end position="915"/>
    </location>
</feature>
<keyword evidence="12" id="KW-0961">Cell wall biogenesis/degradation</keyword>
<dbReference type="InterPro" id="IPR017852">
    <property type="entry name" value="GPI_EtnP_transferase_1_C"/>
</dbReference>
<comment type="similarity">
    <text evidence="3 14">Belongs to the PIGG/PIGN/PIGO family. PIGN subfamily.</text>
</comment>
<gene>
    <name evidence="17" type="ORF">CALVIDRAFT_524611</name>
</gene>
<dbReference type="GO" id="GO:0051377">
    <property type="term" value="F:mannose-ethanolamine phosphotransferase activity"/>
    <property type="evidence" value="ECO:0007669"/>
    <property type="project" value="UniProtKB-UniRule"/>
</dbReference>
<name>A0A167RGY7_CALVF</name>
<feature type="transmembrane region" description="Helical" evidence="14">
    <location>
        <begin position="927"/>
        <end position="948"/>
    </location>
</feature>
<evidence type="ECO:0000256" key="8">
    <source>
        <dbReference type="ARBA" id="ARBA00022824"/>
    </source>
</evidence>
<comment type="subcellular location">
    <subcellularLocation>
        <location evidence="1 14">Endoplasmic reticulum membrane</location>
        <topology evidence="1 14">Multi-pass membrane protein</topology>
    </subcellularLocation>
</comment>
<evidence type="ECO:0000259" key="16">
    <source>
        <dbReference type="Pfam" id="PF04987"/>
    </source>
</evidence>
<evidence type="ECO:0000256" key="1">
    <source>
        <dbReference type="ARBA" id="ARBA00004477"/>
    </source>
</evidence>
<keyword evidence="7 14" id="KW-0812">Transmembrane</keyword>
<evidence type="ECO:0000256" key="7">
    <source>
        <dbReference type="ARBA" id="ARBA00022692"/>
    </source>
</evidence>
<evidence type="ECO:0000256" key="6">
    <source>
        <dbReference type="ARBA" id="ARBA00022679"/>
    </source>
</evidence>
<feature type="domain" description="GPI ethanolamine phosphate transferase 1 C-terminal" evidence="16">
    <location>
        <begin position="489"/>
        <end position="953"/>
    </location>
</feature>
<evidence type="ECO:0000256" key="9">
    <source>
        <dbReference type="ARBA" id="ARBA00022989"/>
    </source>
</evidence>
<evidence type="ECO:0000256" key="2">
    <source>
        <dbReference type="ARBA" id="ARBA00004687"/>
    </source>
</evidence>
<feature type="transmembrane region" description="Helical" evidence="14">
    <location>
        <begin position="500"/>
        <end position="519"/>
    </location>
</feature>
<dbReference type="AlphaFoldDB" id="A0A167RGY7"/>
<dbReference type="GO" id="GO:0071555">
    <property type="term" value="P:cell wall organization"/>
    <property type="evidence" value="ECO:0007669"/>
    <property type="project" value="UniProtKB-KW"/>
</dbReference>
<evidence type="ECO:0000256" key="3">
    <source>
        <dbReference type="ARBA" id="ARBA00008400"/>
    </source>
</evidence>